<sequence>MDEELKIKIAKAFEETGITDTIQCQQAFDICEKYDIRKIDITRFCNANSVKIRKCQLGCFK</sequence>
<keyword evidence="2" id="KW-1185">Reference proteome</keyword>
<dbReference type="RefSeq" id="WP_257741726.1">
    <property type="nucleotide sequence ID" value="NZ_CP096115.1"/>
</dbReference>
<evidence type="ECO:0000313" key="2">
    <source>
        <dbReference type="Proteomes" id="UP001060368"/>
    </source>
</evidence>
<proteinExistence type="predicted"/>
<reference evidence="1" key="1">
    <citation type="submission" date="2022-04" db="EMBL/GenBank/DDBJ databases">
        <title>Complete genome of Methanoplanus endosymbiosus DSM 3599.</title>
        <authorList>
            <person name="Chen S.-C."/>
            <person name="You Y.-T."/>
            <person name="Zhou Y.-Z."/>
            <person name="Lai M.-C."/>
        </authorList>
    </citation>
    <scope>NUCLEOTIDE SEQUENCE</scope>
    <source>
        <strain evidence="1">DSM 3599</strain>
    </source>
</reference>
<dbReference type="EMBL" id="CP096115">
    <property type="protein sequence ID" value="UUX91574.1"/>
    <property type="molecule type" value="Genomic_DNA"/>
</dbReference>
<evidence type="ECO:0000313" key="1">
    <source>
        <dbReference type="EMBL" id="UUX91574.1"/>
    </source>
</evidence>
<dbReference type="AlphaFoldDB" id="A0A9E7TJ68"/>
<organism evidence="1 2">
    <name type="scientific">Methanoplanus endosymbiosus</name>
    <dbReference type="NCBI Taxonomy" id="33865"/>
    <lineage>
        <taxon>Archaea</taxon>
        <taxon>Methanobacteriati</taxon>
        <taxon>Methanobacteriota</taxon>
        <taxon>Stenosarchaea group</taxon>
        <taxon>Methanomicrobia</taxon>
        <taxon>Methanomicrobiales</taxon>
        <taxon>Methanomicrobiaceae</taxon>
        <taxon>Methanoplanus</taxon>
    </lineage>
</organism>
<dbReference type="GeneID" id="74307905"/>
<dbReference type="KEGG" id="mend:L6E24_09345"/>
<protein>
    <submittedName>
        <fullName evidence="1">Uncharacterized protein</fullName>
    </submittedName>
</protein>
<name>A0A9E7TJ68_9EURY</name>
<dbReference type="Proteomes" id="UP001060368">
    <property type="component" value="Chromosome"/>
</dbReference>
<gene>
    <name evidence="1" type="ORF">L6E24_09345</name>
</gene>
<accession>A0A9E7TJ68</accession>